<protein>
    <recommendedName>
        <fullName evidence="6">SURF1-like protein</fullName>
    </recommendedName>
</protein>
<evidence type="ECO:0000256" key="4">
    <source>
        <dbReference type="ARBA" id="ARBA00022989"/>
    </source>
</evidence>
<dbReference type="InterPro" id="IPR045214">
    <property type="entry name" value="Surf1/Surf4"/>
</dbReference>
<dbReference type="PROSITE" id="PS50895">
    <property type="entry name" value="SURF1"/>
    <property type="match status" value="1"/>
</dbReference>
<evidence type="ECO:0000256" key="1">
    <source>
        <dbReference type="ARBA" id="ARBA00004370"/>
    </source>
</evidence>
<accession>A0A9Q9HD26</accession>
<comment type="similarity">
    <text evidence="2 6">Belongs to the SURF1 family.</text>
</comment>
<dbReference type="InterPro" id="IPR002994">
    <property type="entry name" value="Surf1/Shy1"/>
</dbReference>
<evidence type="ECO:0000256" key="5">
    <source>
        <dbReference type="ARBA" id="ARBA00023136"/>
    </source>
</evidence>
<organism evidence="7 8">
    <name type="scientific">Leisingera caerulea</name>
    <name type="common">Phaeobacter caeruleus</name>
    <dbReference type="NCBI Taxonomy" id="506591"/>
    <lineage>
        <taxon>Bacteria</taxon>
        <taxon>Pseudomonadati</taxon>
        <taxon>Pseudomonadota</taxon>
        <taxon>Alphaproteobacteria</taxon>
        <taxon>Rhodobacterales</taxon>
        <taxon>Roseobacteraceae</taxon>
        <taxon>Leisingera</taxon>
    </lineage>
</organism>
<sequence>MRRVIFLLIISGAGLAVLIGLGTWQLQRKAWKEGILDTIEERIAGDAAAGLPAPLDPETDKYRPVRLQGVIGPQELHVLTSIKDVGPGYRVISPFGLEDGRRVLIDRGFVPVTDKQAARLTGPAVIEGNIHWPQETDSYTPAPDLAGNIWYARDADRMADHLGTEAVMIVLRASPEGEAALRPVPVSASGIPNDHLQYAITWFSLAFIWAAMTIYFLRRSRPNPKS</sequence>
<dbReference type="PANTHER" id="PTHR23427">
    <property type="entry name" value="SURFEIT LOCUS PROTEIN"/>
    <property type="match status" value="1"/>
</dbReference>
<keyword evidence="3 6" id="KW-0812">Transmembrane</keyword>
<reference evidence="7" key="1">
    <citation type="submission" date="2021-08" db="EMBL/GenBank/DDBJ databases">
        <authorList>
            <person name="Nwanade C."/>
            <person name="Wang M."/>
            <person name="Masoudi A."/>
            <person name="Yu Z."/>
            <person name="Liu J."/>
        </authorList>
    </citation>
    <scope>NUCLEOTIDE SEQUENCE</scope>
    <source>
        <strain evidence="7">S122</strain>
    </source>
</reference>
<evidence type="ECO:0000313" key="8">
    <source>
        <dbReference type="Proteomes" id="UP001058713"/>
    </source>
</evidence>
<evidence type="ECO:0000256" key="6">
    <source>
        <dbReference type="RuleBase" id="RU363076"/>
    </source>
</evidence>
<comment type="subcellular location">
    <subcellularLocation>
        <location evidence="6">Cell membrane</location>
        <topology evidence="6">Multi-pass membrane protein</topology>
    </subcellularLocation>
    <subcellularLocation>
        <location evidence="1">Membrane</location>
    </subcellularLocation>
</comment>
<keyword evidence="6" id="KW-1003">Cell membrane</keyword>
<evidence type="ECO:0000313" key="7">
    <source>
        <dbReference type="EMBL" id="UWQ52903.1"/>
    </source>
</evidence>
<proteinExistence type="inferred from homology"/>
<comment type="caution">
    <text evidence="6">Lacks conserved residue(s) required for the propagation of feature annotation.</text>
</comment>
<evidence type="ECO:0000256" key="2">
    <source>
        <dbReference type="ARBA" id="ARBA00007165"/>
    </source>
</evidence>
<feature type="transmembrane region" description="Helical" evidence="6">
    <location>
        <begin position="196"/>
        <end position="217"/>
    </location>
</feature>
<dbReference type="GO" id="GO:0005886">
    <property type="term" value="C:plasma membrane"/>
    <property type="evidence" value="ECO:0007669"/>
    <property type="project" value="UniProtKB-SubCell"/>
</dbReference>
<dbReference type="PANTHER" id="PTHR23427:SF2">
    <property type="entry name" value="SURFEIT LOCUS PROTEIN 1"/>
    <property type="match status" value="1"/>
</dbReference>
<dbReference type="Proteomes" id="UP001058713">
    <property type="component" value="Chromosome"/>
</dbReference>
<name>A0A9Q9HD26_LEICA</name>
<keyword evidence="5 6" id="KW-0472">Membrane</keyword>
<dbReference type="RefSeq" id="WP_259970640.1">
    <property type="nucleotide sequence ID" value="NZ_CP081070.1"/>
</dbReference>
<keyword evidence="4 6" id="KW-1133">Transmembrane helix</keyword>
<dbReference type="KEGG" id="lcae:K3721_12885"/>
<gene>
    <name evidence="7" type="ORF">K3721_12885</name>
</gene>
<evidence type="ECO:0000256" key="3">
    <source>
        <dbReference type="ARBA" id="ARBA00022692"/>
    </source>
</evidence>
<dbReference type="EMBL" id="CP081070">
    <property type="protein sequence ID" value="UWQ52903.1"/>
    <property type="molecule type" value="Genomic_DNA"/>
</dbReference>
<dbReference type="Pfam" id="PF02104">
    <property type="entry name" value="SURF1"/>
    <property type="match status" value="1"/>
</dbReference>
<dbReference type="AlphaFoldDB" id="A0A9Q9HD26"/>
<dbReference type="CDD" id="cd06662">
    <property type="entry name" value="SURF1"/>
    <property type="match status" value="1"/>
</dbReference>